<name>A0ACC3CV62_9PEZI</name>
<evidence type="ECO:0000313" key="1">
    <source>
        <dbReference type="EMBL" id="KAK3045034.1"/>
    </source>
</evidence>
<reference evidence="1" key="1">
    <citation type="submission" date="2024-09" db="EMBL/GenBank/DDBJ databases">
        <title>Black Yeasts Isolated from many extreme environments.</title>
        <authorList>
            <person name="Coleine C."/>
            <person name="Stajich J.E."/>
            <person name="Selbmann L."/>
        </authorList>
    </citation>
    <scope>NUCLEOTIDE SEQUENCE</scope>
    <source>
        <strain evidence="1">CCFEE 5737</strain>
    </source>
</reference>
<sequence length="386" mass="42208">MAELNGDTAHKLDKHGLRKTLFSSSTKRRISELSNIHERLVNGGRRPCLKYEGLATDASSDLEKADIRYLLELFAETYAFYADRESRRAVQRCIRTITASSDADDVLPSLIQFLTTEAAKPGIAPANAFVLVEWCSILLQDFADHSTLWNKWGIDVVAADSQVLELCVGSAARESVKHSAVVVTRRALRRVFGSEELGKGAVSSIVEQLASKGSSPTARHSVLLGVTAGVAARLESVKPELEHKKKDYITFYTREIIGSRVALPKHIAEGLHDFFENFVGPEELEKEIIPSVEKALLRAPEVVLNDLVSPLLRSVSHSIDQADILHKQLLKPLLSNIKSTNATIKAGAVATFETTALRSHDEATVGKIADEILNPLKSGKVTAADQ</sequence>
<keyword evidence="2" id="KW-1185">Reference proteome</keyword>
<gene>
    <name evidence="1" type="ORF">LTS18_014736</name>
</gene>
<proteinExistence type="predicted"/>
<comment type="caution">
    <text evidence="1">The sequence shown here is derived from an EMBL/GenBank/DDBJ whole genome shotgun (WGS) entry which is preliminary data.</text>
</comment>
<dbReference type="Proteomes" id="UP001186974">
    <property type="component" value="Unassembled WGS sequence"/>
</dbReference>
<accession>A0ACC3CV62</accession>
<feature type="non-terminal residue" evidence="1">
    <location>
        <position position="386"/>
    </location>
</feature>
<evidence type="ECO:0000313" key="2">
    <source>
        <dbReference type="Proteomes" id="UP001186974"/>
    </source>
</evidence>
<organism evidence="1 2">
    <name type="scientific">Coniosporium uncinatum</name>
    <dbReference type="NCBI Taxonomy" id="93489"/>
    <lineage>
        <taxon>Eukaryota</taxon>
        <taxon>Fungi</taxon>
        <taxon>Dikarya</taxon>
        <taxon>Ascomycota</taxon>
        <taxon>Pezizomycotina</taxon>
        <taxon>Dothideomycetes</taxon>
        <taxon>Dothideomycetes incertae sedis</taxon>
        <taxon>Coniosporium</taxon>
    </lineage>
</organism>
<dbReference type="EMBL" id="JAWDJW010011109">
    <property type="protein sequence ID" value="KAK3045034.1"/>
    <property type="molecule type" value="Genomic_DNA"/>
</dbReference>
<protein>
    <submittedName>
        <fullName evidence="1">Uncharacterized protein</fullName>
    </submittedName>
</protein>